<comment type="subcellular location">
    <subcellularLocation>
        <location evidence="1">Cell envelope</location>
    </subcellularLocation>
</comment>
<dbReference type="NCBIfam" id="TIGR01730">
    <property type="entry name" value="RND_mfp"/>
    <property type="match status" value="1"/>
</dbReference>
<dbReference type="SUPFAM" id="SSF111369">
    <property type="entry name" value="HlyD-like secretion proteins"/>
    <property type="match status" value="1"/>
</dbReference>
<evidence type="ECO:0000313" key="6">
    <source>
        <dbReference type="Proteomes" id="UP000177701"/>
    </source>
</evidence>
<dbReference type="Pfam" id="PF25990">
    <property type="entry name" value="Beta-barrel_YknX"/>
    <property type="match status" value="1"/>
</dbReference>
<protein>
    <recommendedName>
        <fullName evidence="4">YknX-like beta-barrel domain-containing protein</fullName>
    </recommendedName>
</protein>
<evidence type="ECO:0000259" key="4">
    <source>
        <dbReference type="Pfam" id="PF25990"/>
    </source>
</evidence>
<evidence type="ECO:0000256" key="2">
    <source>
        <dbReference type="ARBA" id="ARBA00009477"/>
    </source>
</evidence>
<gene>
    <name evidence="5" type="ORF">A2V47_07560</name>
</gene>
<proteinExistence type="inferred from homology"/>
<dbReference type="GO" id="GO:0030313">
    <property type="term" value="C:cell envelope"/>
    <property type="evidence" value="ECO:0007669"/>
    <property type="project" value="UniProtKB-SubCell"/>
</dbReference>
<dbReference type="STRING" id="1797291.A2V47_07560"/>
<dbReference type="Gene3D" id="2.40.420.20">
    <property type="match status" value="1"/>
</dbReference>
<dbReference type="PANTHER" id="PTHR32347:SF23">
    <property type="entry name" value="BLL5650 PROTEIN"/>
    <property type="match status" value="1"/>
</dbReference>
<dbReference type="Gene3D" id="2.40.50.100">
    <property type="match status" value="1"/>
</dbReference>
<comment type="similarity">
    <text evidence="2">Belongs to the membrane fusion protein (MFP) (TC 8.A.1) family.</text>
</comment>
<reference evidence="5 6" key="1">
    <citation type="journal article" date="2016" name="Nat. Commun.">
        <title>Thousands of microbial genomes shed light on interconnected biogeochemical processes in an aquifer system.</title>
        <authorList>
            <person name="Anantharaman K."/>
            <person name="Brown C.T."/>
            <person name="Hug L.A."/>
            <person name="Sharon I."/>
            <person name="Castelle C.J."/>
            <person name="Probst A.J."/>
            <person name="Thomas B.C."/>
            <person name="Singh A."/>
            <person name="Wilkins M.J."/>
            <person name="Karaoz U."/>
            <person name="Brodie E.L."/>
            <person name="Williams K.H."/>
            <person name="Hubbard S.S."/>
            <person name="Banfield J.F."/>
        </authorList>
    </citation>
    <scope>NUCLEOTIDE SEQUENCE [LARGE SCALE GENOMIC DNA]</scope>
</reference>
<sequence length="355" mass="38955">MRKKKLFLWIIIILVLGTGSFFGFNYWQSKSKTEANSGNQIKSIDLASAIEVKLGNLKKTVPASGFLQPVKSTNLNLQSNDTAGGTVEKILVHIGEFVKEGQELVHLKDKEERLNYLKAKNEYELAKINGSPSLTQEEKKLAMDLALEKLNARTIQAPFSGKIIKIYVEEGDNIEKTDDIVYLIDDTTYEIEVSVSEVDCMKVKVGQEVEVELDILDDEIFTGKVAEVAEYATAESNVVTVPVTIRMDEVSKFFKPGFSASAKIIVSSAENVLLVPVTSLAAMGRDSVVLKVEGGKAVPTPVKTGISDSYYQEVTEGLKEGDKIIVNNYQMNTKVGSGVSPFGGGAQQPMMRIMR</sequence>
<evidence type="ECO:0000313" key="5">
    <source>
        <dbReference type="EMBL" id="OGD15688.1"/>
    </source>
</evidence>
<feature type="domain" description="YknX-like beta-barrel" evidence="4">
    <location>
        <begin position="190"/>
        <end position="264"/>
    </location>
</feature>
<accession>A0A1F5ABF2</accession>
<dbReference type="InterPro" id="IPR058636">
    <property type="entry name" value="Beta-barrel_YknX"/>
</dbReference>
<dbReference type="GO" id="GO:0016020">
    <property type="term" value="C:membrane"/>
    <property type="evidence" value="ECO:0007669"/>
    <property type="project" value="InterPro"/>
</dbReference>
<evidence type="ECO:0000256" key="1">
    <source>
        <dbReference type="ARBA" id="ARBA00004196"/>
    </source>
</evidence>
<organism evidence="5 6">
    <name type="scientific">Candidatus Sediminicultor quintus</name>
    <dbReference type="NCBI Taxonomy" id="1797291"/>
    <lineage>
        <taxon>Bacteria</taxon>
        <taxon>Pseudomonadati</taxon>
        <taxon>Atribacterota</taxon>
        <taxon>Candidatus Phoenicimicrobiia</taxon>
        <taxon>Candidatus Pheonicimicrobiales</taxon>
        <taxon>Candidatus Phoenicimicrobiaceae</taxon>
        <taxon>Candidatus Sediminicultor</taxon>
    </lineage>
</organism>
<keyword evidence="3" id="KW-0175">Coiled coil</keyword>
<dbReference type="InterPro" id="IPR006143">
    <property type="entry name" value="RND_pump_MFP"/>
</dbReference>
<dbReference type="PANTHER" id="PTHR32347">
    <property type="entry name" value="EFFLUX SYSTEM COMPONENT YKNX-RELATED"/>
    <property type="match status" value="1"/>
</dbReference>
<dbReference type="Proteomes" id="UP000177701">
    <property type="component" value="Unassembled WGS sequence"/>
</dbReference>
<comment type="caution">
    <text evidence="5">The sequence shown here is derived from an EMBL/GenBank/DDBJ whole genome shotgun (WGS) entry which is preliminary data.</text>
</comment>
<dbReference type="InterPro" id="IPR050465">
    <property type="entry name" value="UPF0194_transport"/>
</dbReference>
<dbReference type="GO" id="GO:0022857">
    <property type="term" value="F:transmembrane transporter activity"/>
    <property type="evidence" value="ECO:0007669"/>
    <property type="project" value="InterPro"/>
</dbReference>
<dbReference type="Gene3D" id="2.40.30.170">
    <property type="match status" value="1"/>
</dbReference>
<name>A0A1F5ABF2_9BACT</name>
<dbReference type="AlphaFoldDB" id="A0A1F5ABF2"/>
<evidence type="ECO:0000256" key="3">
    <source>
        <dbReference type="ARBA" id="ARBA00023054"/>
    </source>
</evidence>
<dbReference type="EMBL" id="MEYH01000050">
    <property type="protein sequence ID" value="OGD15688.1"/>
    <property type="molecule type" value="Genomic_DNA"/>
</dbReference>